<reference evidence="2 3" key="1">
    <citation type="submission" date="2019-02" db="EMBL/GenBank/DDBJ databases">
        <title>Deep-cultivation of Planctomycetes and their phenomic and genomic characterization uncovers novel biology.</title>
        <authorList>
            <person name="Wiegand S."/>
            <person name="Jogler M."/>
            <person name="Boedeker C."/>
            <person name="Pinto D."/>
            <person name="Vollmers J."/>
            <person name="Rivas-Marin E."/>
            <person name="Kohn T."/>
            <person name="Peeters S.H."/>
            <person name="Heuer A."/>
            <person name="Rast P."/>
            <person name="Oberbeckmann S."/>
            <person name="Bunk B."/>
            <person name="Jeske O."/>
            <person name="Meyerdierks A."/>
            <person name="Storesund J.E."/>
            <person name="Kallscheuer N."/>
            <person name="Luecker S."/>
            <person name="Lage O.M."/>
            <person name="Pohl T."/>
            <person name="Merkel B.J."/>
            <person name="Hornburger P."/>
            <person name="Mueller R.-W."/>
            <person name="Bruemmer F."/>
            <person name="Labrenz M."/>
            <person name="Spormann A.M."/>
            <person name="Op den Camp H."/>
            <person name="Overmann J."/>
            <person name="Amann R."/>
            <person name="Jetten M.S.M."/>
            <person name="Mascher T."/>
            <person name="Medema M.H."/>
            <person name="Devos D.P."/>
            <person name="Kaster A.-K."/>
            <person name="Ovreas L."/>
            <person name="Rohde M."/>
            <person name="Galperin M.Y."/>
            <person name="Jogler C."/>
        </authorList>
    </citation>
    <scope>NUCLEOTIDE SEQUENCE [LARGE SCALE GENOMIC DNA]</scope>
    <source>
        <strain evidence="2 3">ElP</strain>
    </source>
</reference>
<dbReference type="EMBL" id="CP036426">
    <property type="protein sequence ID" value="QDV39075.1"/>
    <property type="molecule type" value="Genomic_DNA"/>
</dbReference>
<dbReference type="SMART" id="SM00834">
    <property type="entry name" value="CxxC_CXXC_SSSS"/>
    <property type="match status" value="1"/>
</dbReference>
<feature type="domain" description="Putative regulatory protein FmdB zinc ribbon" evidence="1">
    <location>
        <begin position="1"/>
        <end position="41"/>
    </location>
</feature>
<protein>
    <submittedName>
        <fullName evidence="2">Zinc ribbon domain protein</fullName>
    </submittedName>
</protein>
<dbReference type="NCBIfam" id="TIGR02605">
    <property type="entry name" value="CxxC_CxxC_SSSS"/>
    <property type="match status" value="1"/>
</dbReference>
<evidence type="ECO:0000313" key="2">
    <source>
        <dbReference type="EMBL" id="QDV39075.1"/>
    </source>
</evidence>
<name>A0A518HDZ2_9BACT</name>
<dbReference type="Proteomes" id="UP000317835">
    <property type="component" value="Chromosome"/>
</dbReference>
<dbReference type="Pfam" id="PF09723">
    <property type="entry name" value="Zn_ribbon_8"/>
    <property type="match status" value="1"/>
</dbReference>
<organism evidence="2 3">
    <name type="scientific">Tautonia plasticadhaerens</name>
    <dbReference type="NCBI Taxonomy" id="2527974"/>
    <lineage>
        <taxon>Bacteria</taxon>
        <taxon>Pseudomonadati</taxon>
        <taxon>Planctomycetota</taxon>
        <taxon>Planctomycetia</taxon>
        <taxon>Isosphaerales</taxon>
        <taxon>Isosphaeraceae</taxon>
        <taxon>Tautonia</taxon>
    </lineage>
</organism>
<sequence>MPLYEYRCDDCGRDFEALVRGPSDGPSCPSCGASSLTKRFSVPAAARGGSVGPALPVCDAPSPAAGGCGAMGCGGGFCAMDN</sequence>
<evidence type="ECO:0000313" key="3">
    <source>
        <dbReference type="Proteomes" id="UP000317835"/>
    </source>
</evidence>
<keyword evidence="3" id="KW-1185">Reference proteome</keyword>
<dbReference type="Gene3D" id="2.20.28.30">
    <property type="entry name" value="RNA polymerase ii, chain L"/>
    <property type="match status" value="1"/>
</dbReference>
<dbReference type="OrthoDB" id="9813321at2"/>
<accession>A0A518HDZ2</accession>
<dbReference type="InterPro" id="IPR013429">
    <property type="entry name" value="Regulatory_FmdB_Zinc_ribbon"/>
</dbReference>
<gene>
    <name evidence="2" type="ORF">ElP_70380</name>
</gene>
<dbReference type="RefSeq" id="WP_145278081.1">
    <property type="nucleotide sequence ID" value="NZ_CP036426.1"/>
</dbReference>
<dbReference type="AlphaFoldDB" id="A0A518HDZ2"/>
<dbReference type="KEGG" id="tpla:ElP_70380"/>
<evidence type="ECO:0000259" key="1">
    <source>
        <dbReference type="SMART" id="SM00834"/>
    </source>
</evidence>
<proteinExistence type="predicted"/>